<dbReference type="EMBL" id="JYFQ01000070">
    <property type="protein sequence ID" value="KKZ13754.1"/>
    <property type="molecule type" value="Genomic_DNA"/>
</dbReference>
<evidence type="ECO:0000313" key="1">
    <source>
        <dbReference type="EMBL" id="KKZ13754.1"/>
    </source>
</evidence>
<dbReference type="AlphaFoldDB" id="A0A0G8AWL6"/>
<protein>
    <submittedName>
        <fullName evidence="1">Uncharacterized protein</fullName>
    </submittedName>
</protein>
<proteinExistence type="predicted"/>
<evidence type="ECO:0000313" key="2">
    <source>
        <dbReference type="Proteomes" id="UP000035037"/>
    </source>
</evidence>
<reference evidence="1 2" key="2">
    <citation type="submission" date="2015-05" db="EMBL/GenBank/DDBJ databases">
        <title>Lifestyle Evolution in Cyanobacterial Symbionts of Sponges.</title>
        <authorList>
            <person name="Burgsdorf I."/>
            <person name="Slaby B.M."/>
            <person name="Handley K.M."/>
            <person name="Haber M."/>
            <person name="Blom J."/>
            <person name="Marshall C.W."/>
            <person name="Gilbert J.A."/>
            <person name="Hentschel U."/>
            <person name="Steindler L."/>
        </authorList>
    </citation>
    <scope>NUCLEOTIDE SEQUENCE [LARGE SCALE GENOMIC DNA]</scope>
    <source>
        <strain evidence="1">15L</strain>
    </source>
</reference>
<name>A0A0G8AWL6_9SYNE</name>
<accession>A0A0G8AWL6</accession>
<organism evidence="1 2">
    <name type="scientific">Candidatus Synechococcus spongiarum 15L</name>
    <dbReference type="NCBI Taxonomy" id="1608419"/>
    <lineage>
        <taxon>Bacteria</taxon>
        <taxon>Bacillati</taxon>
        <taxon>Cyanobacteriota</taxon>
        <taxon>Cyanophyceae</taxon>
        <taxon>Synechococcales</taxon>
        <taxon>Synechococcaceae</taxon>
        <taxon>Synechococcus</taxon>
    </lineage>
</organism>
<dbReference type="Proteomes" id="UP000035037">
    <property type="component" value="Unassembled WGS sequence"/>
</dbReference>
<reference evidence="1 2" key="1">
    <citation type="submission" date="2015-02" db="EMBL/GenBank/DDBJ databases">
        <authorList>
            <person name="Slaby B."/>
            <person name="Hentschel U."/>
        </authorList>
    </citation>
    <scope>NUCLEOTIDE SEQUENCE [LARGE SCALE GENOMIC DNA]</scope>
    <source>
        <strain evidence="1">15L</strain>
    </source>
</reference>
<dbReference type="PATRIC" id="fig|1608419.3.peg.2144"/>
<sequence>MKSAYCLVSKTKLETALVRLAQERVFLDVANLVISSIRADQKTNWVQNFTNPADFVSREAAVEQLISQEAFVRRREQASEMLSQGELTERFDKRLALMTGGQETLTYGTGRWIEMISGKKVLPQLLNSGGFKVKDANGQRLTSEEMEKEIVKELAVKNVDSRPRDLGTLQQLIQNRVTST</sequence>
<gene>
    <name evidence="1" type="ORF">TQ37_03480</name>
</gene>
<comment type="caution">
    <text evidence="1">The sequence shown here is derived from an EMBL/GenBank/DDBJ whole genome shotgun (WGS) entry which is preliminary data.</text>
</comment>